<dbReference type="EMBL" id="JAEKPD010000001">
    <property type="protein sequence ID" value="MBJ3761625.1"/>
    <property type="molecule type" value="Genomic_DNA"/>
</dbReference>
<gene>
    <name evidence="3" type="ORF">ILP92_02525</name>
</gene>
<evidence type="ECO:0000313" key="4">
    <source>
        <dbReference type="Proteomes" id="UP000642488"/>
    </source>
</evidence>
<evidence type="ECO:0000313" key="3">
    <source>
        <dbReference type="EMBL" id="MBJ3761625.1"/>
    </source>
</evidence>
<keyword evidence="2" id="KW-1133">Transmembrane helix</keyword>
<feature type="region of interest" description="Disordered" evidence="1">
    <location>
        <begin position="28"/>
        <end position="53"/>
    </location>
</feature>
<name>A0A934MBL3_9RHOB</name>
<dbReference type="AlphaFoldDB" id="A0A934MBL3"/>
<keyword evidence="2" id="KW-0472">Membrane</keyword>
<dbReference type="Proteomes" id="UP000642488">
    <property type="component" value="Unassembled WGS sequence"/>
</dbReference>
<comment type="caution">
    <text evidence="3">The sequence shown here is derived from an EMBL/GenBank/DDBJ whole genome shotgun (WGS) entry which is preliminary data.</text>
</comment>
<sequence>MDPTWIISLLALITILAVLVFAIVSKERTEAERKADTKSSALAKDGDSHDAKT</sequence>
<accession>A0A934MBL3</accession>
<organism evidence="3 4">
    <name type="scientific">Palleronia pontilimi</name>
    <dbReference type="NCBI Taxonomy" id="1964209"/>
    <lineage>
        <taxon>Bacteria</taxon>
        <taxon>Pseudomonadati</taxon>
        <taxon>Pseudomonadota</taxon>
        <taxon>Alphaproteobacteria</taxon>
        <taxon>Rhodobacterales</taxon>
        <taxon>Roseobacteraceae</taxon>
        <taxon>Palleronia</taxon>
    </lineage>
</organism>
<protein>
    <submittedName>
        <fullName evidence="3">Uncharacterized protein</fullName>
    </submittedName>
</protein>
<dbReference type="RefSeq" id="WP_198914772.1">
    <property type="nucleotide sequence ID" value="NZ_JAEKPD010000001.1"/>
</dbReference>
<keyword evidence="4" id="KW-1185">Reference proteome</keyword>
<proteinExistence type="predicted"/>
<feature type="compositionally biased region" description="Basic and acidic residues" evidence="1">
    <location>
        <begin position="44"/>
        <end position="53"/>
    </location>
</feature>
<evidence type="ECO:0000256" key="1">
    <source>
        <dbReference type="SAM" id="MobiDB-lite"/>
    </source>
</evidence>
<keyword evidence="2" id="KW-0812">Transmembrane</keyword>
<feature type="transmembrane region" description="Helical" evidence="2">
    <location>
        <begin position="6"/>
        <end position="24"/>
    </location>
</feature>
<reference evidence="3" key="1">
    <citation type="submission" date="2020-12" db="EMBL/GenBank/DDBJ databases">
        <title>Bacterial taxonomy.</title>
        <authorList>
            <person name="Pan X."/>
        </authorList>
    </citation>
    <scope>NUCLEOTIDE SEQUENCE</scope>
    <source>
        <strain evidence="3">KCTC 52957</strain>
    </source>
</reference>
<feature type="compositionally biased region" description="Basic and acidic residues" evidence="1">
    <location>
        <begin position="28"/>
        <end position="37"/>
    </location>
</feature>
<evidence type="ECO:0000256" key="2">
    <source>
        <dbReference type="SAM" id="Phobius"/>
    </source>
</evidence>